<evidence type="ECO:0000313" key="3">
    <source>
        <dbReference type="Proteomes" id="UP000799777"/>
    </source>
</evidence>
<name>A0A9P4LJG7_9PLEO</name>
<dbReference type="EMBL" id="ML978229">
    <property type="protein sequence ID" value="KAF2027225.1"/>
    <property type="molecule type" value="Genomic_DNA"/>
</dbReference>
<gene>
    <name evidence="2" type="ORF">EK21DRAFT_102661</name>
</gene>
<dbReference type="OrthoDB" id="5627at2759"/>
<organism evidence="2 3">
    <name type="scientific">Setomelanomma holmii</name>
    <dbReference type="NCBI Taxonomy" id="210430"/>
    <lineage>
        <taxon>Eukaryota</taxon>
        <taxon>Fungi</taxon>
        <taxon>Dikarya</taxon>
        <taxon>Ascomycota</taxon>
        <taxon>Pezizomycotina</taxon>
        <taxon>Dothideomycetes</taxon>
        <taxon>Pleosporomycetidae</taxon>
        <taxon>Pleosporales</taxon>
        <taxon>Pleosporineae</taxon>
        <taxon>Phaeosphaeriaceae</taxon>
        <taxon>Setomelanomma</taxon>
    </lineage>
</organism>
<feature type="region of interest" description="Disordered" evidence="1">
    <location>
        <begin position="273"/>
        <end position="324"/>
    </location>
</feature>
<reference evidence="2" key="1">
    <citation type="journal article" date="2020" name="Stud. Mycol.">
        <title>101 Dothideomycetes genomes: a test case for predicting lifestyles and emergence of pathogens.</title>
        <authorList>
            <person name="Haridas S."/>
            <person name="Albert R."/>
            <person name="Binder M."/>
            <person name="Bloem J."/>
            <person name="Labutti K."/>
            <person name="Salamov A."/>
            <person name="Andreopoulos B."/>
            <person name="Baker S."/>
            <person name="Barry K."/>
            <person name="Bills G."/>
            <person name="Bluhm B."/>
            <person name="Cannon C."/>
            <person name="Castanera R."/>
            <person name="Culley D."/>
            <person name="Daum C."/>
            <person name="Ezra D."/>
            <person name="Gonzalez J."/>
            <person name="Henrissat B."/>
            <person name="Kuo A."/>
            <person name="Liang C."/>
            <person name="Lipzen A."/>
            <person name="Lutzoni F."/>
            <person name="Magnuson J."/>
            <person name="Mondo S."/>
            <person name="Nolan M."/>
            <person name="Ohm R."/>
            <person name="Pangilinan J."/>
            <person name="Park H.-J."/>
            <person name="Ramirez L."/>
            <person name="Alfaro M."/>
            <person name="Sun H."/>
            <person name="Tritt A."/>
            <person name="Yoshinaga Y."/>
            <person name="Zwiers L.-H."/>
            <person name="Turgeon B."/>
            <person name="Goodwin S."/>
            <person name="Spatafora J."/>
            <person name="Crous P."/>
            <person name="Grigoriev I."/>
        </authorList>
    </citation>
    <scope>NUCLEOTIDE SEQUENCE</scope>
    <source>
        <strain evidence="2">CBS 110217</strain>
    </source>
</reference>
<feature type="region of interest" description="Disordered" evidence="1">
    <location>
        <begin position="1"/>
        <end position="95"/>
    </location>
</feature>
<dbReference type="AlphaFoldDB" id="A0A9P4LJG7"/>
<evidence type="ECO:0000256" key="1">
    <source>
        <dbReference type="SAM" id="MobiDB-lite"/>
    </source>
</evidence>
<evidence type="ECO:0000313" key="2">
    <source>
        <dbReference type="EMBL" id="KAF2027225.1"/>
    </source>
</evidence>
<sequence>MSTSQAEDPVPAVRFKRRKITHSKRVSADTDAPIAPTAQAPDSGDPLDTNSPVSEIQDGEDSVPNLKEILRNRRRPRDRQKDVARRTEEPRSELVAVDAPREGHYTKARLAEQNYRQYGWPILPHLQATVAEIAPDLKRTFTVTFSKQETPAEAQSAAEIEQSIRMAVGNGRIEEVDIGPIQKRTDEKWRRLENGEFEQIATGKLRLGRDGKPRRPPKRRNSDDIRRDQMVDAVLSEAKLDFFDAQAPTNPRFGNANNDEAILAQFEAEYYESVEEARQQQRKPTATSGVKGAPEAPKGPKLGGSKSVRAKMRLAQEQAAKAKR</sequence>
<comment type="caution">
    <text evidence="2">The sequence shown here is derived from an EMBL/GenBank/DDBJ whole genome shotgun (WGS) entry which is preliminary data.</text>
</comment>
<accession>A0A9P4LJG7</accession>
<protein>
    <submittedName>
        <fullName evidence="2">Uncharacterized protein</fullName>
    </submittedName>
</protein>
<feature type="compositionally biased region" description="Basic residues" evidence="1">
    <location>
        <begin position="14"/>
        <end position="25"/>
    </location>
</feature>
<proteinExistence type="predicted"/>
<dbReference type="Proteomes" id="UP000799777">
    <property type="component" value="Unassembled WGS sequence"/>
</dbReference>
<feature type="compositionally biased region" description="Basic and acidic residues" evidence="1">
    <location>
        <begin position="79"/>
        <end position="92"/>
    </location>
</feature>
<keyword evidence="3" id="KW-1185">Reference proteome</keyword>
<feature type="region of interest" description="Disordered" evidence="1">
    <location>
        <begin position="203"/>
        <end position="228"/>
    </location>
</feature>